<gene>
    <name evidence="1" type="ORF">E2C01_064099</name>
</gene>
<dbReference type="AlphaFoldDB" id="A0A5B7HKT9"/>
<dbReference type="EMBL" id="VSRR010030146">
    <property type="protein sequence ID" value="MPC69867.1"/>
    <property type="molecule type" value="Genomic_DNA"/>
</dbReference>
<protein>
    <submittedName>
        <fullName evidence="1">Uncharacterized protein</fullName>
    </submittedName>
</protein>
<organism evidence="1 2">
    <name type="scientific">Portunus trituberculatus</name>
    <name type="common">Swimming crab</name>
    <name type="synonym">Neptunus trituberculatus</name>
    <dbReference type="NCBI Taxonomy" id="210409"/>
    <lineage>
        <taxon>Eukaryota</taxon>
        <taxon>Metazoa</taxon>
        <taxon>Ecdysozoa</taxon>
        <taxon>Arthropoda</taxon>
        <taxon>Crustacea</taxon>
        <taxon>Multicrustacea</taxon>
        <taxon>Malacostraca</taxon>
        <taxon>Eumalacostraca</taxon>
        <taxon>Eucarida</taxon>
        <taxon>Decapoda</taxon>
        <taxon>Pleocyemata</taxon>
        <taxon>Brachyura</taxon>
        <taxon>Eubrachyura</taxon>
        <taxon>Portunoidea</taxon>
        <taxon>Portunidae</taxon>
        <taxon>Portuninae</taxon>
        <taxon>Portunus</taxon>
    </lineage>
</organism>
<reference evidence="1 2" key="1">
    <citation type="submission" date="2019-05" db="EMBL/GenBank/DDBJ databases">
        <title>Another draft genome of Portunus trituberculatus and its Hox gene families provides insights of decapod evolution.</title>
        <authorList>
            <person name="Jeong J.-H."/>
            <person name="Song I."/>
            <person name="Kim S."/>
            <person name="Choi T."/>
            <person name="Kim D."/>
            <person name="Ryu S."/>
            <person name="Kim W."/>
        </authorList>
    </citation>
    <scope>NUCLEOTIDE SEQUENCE [LARGE SCALE GENOMIC DNA]</scope>
    <source>
        <tissue evidence="1">Muscle</tissue>
    </source>
</reference>
<proteinExistence type="predicted"/>
<keyword evidence="2" id="KW-1185">Reference proteome</keyword>
<accession>A0A5B7HKT9</accession>
<comment type="caution">
    <text evidence="1">The sequence shown here is derived from an EMBL/GenBank/DDBJ whole genome shotgun (WGS) entry which is preliminary data.</text>
</comment>
<evidence type="ECO:0000313" key="1">
    <source>
        <dbReference type="EMBL" id="MPC69867.1"/>
    </source>
</evidence>
<sequence>MPRGGRVGKARAYVTSGVERRVNGWPRWVWAGAAGVGGSALPRRLLTLPWLHPVRDVRPFFPLDQAVYFPASVSVPAFRLRLTCLPTTRRPSPPVRLSAAPPGPYPLLTSLPRTDCLGTCLGPLVRNALLFQHHYFERTQR</sequence>
<name>A0A5B7HKT9_PORTR</name>
<dbReference type="Proteomes" id="UP000324222">
    <property type="component" value="Unassembled WGS sequence"/>
</dbReference>
<evidence type="ECO:0000313" key="2">
    <source>
        <dbReference type="Proteomes" id="UP000324222"/>
    </source>
</evidence>